<dbReference type="OrthoDB" id="9798081at2"/>
<evidence type="ECO:0000313" key="2">
    <source>
        <dbReference type="EMBL" id="NBJ91872.1"/>
    </source>
</evidence>
<sequence>MLKYILFLLSEEYYKVVYQRKSEICENIRPKQVEIKVKRAAEIQKSGGEAHRLENRRFETLAITDIPDAASQLLKEGWYVVALYHEGNRKESFPSVQYGMEDIFQVEYQTYEAAYKRMAGLPWDIFETERLRVRESTVEDVEAFYRIYSEPSVTFYMEDLYEDKELEQDYMKAYIDQIYGFYGYGLWSVLLKETGRVIGRAGLSVRKGYELPELGFVIDVTHQHKGYGFEVCTAILAYAKKELAFGQVQALVDKDNLVSKKLLDKLGFIFDSRVSVECHNYELFIRTL</sequence>
<protein>
    <submittedName>
        <fullName evidence="2">N-acetyltransferase</fullName>
    </submittedName>
</protein>
<feature type="domain" description="N-acetyltransferase" evidence="1">
    <location>
        <begin position="131"/>
        <end position="288"/>
    </location>
</feature>
<dbReference type="RefSeq" id="WP_160558948.1">
    <property type="nucleotide sequence ID" value="NZ_QZDT01000004.1"/>
</dbReference>
<dbReference type="InterPro" id="IPR016181">
    <property type="entry name" value="Acyl_CoA_acyltransferase"/>
</dbReference>
<dbReference type="Gene3D" id="3.40.630.30">
    <property type="match status" value="1"/>
</dbReference>
<evidence type="ECO:0000259" key="1">
    <source>
        <dbReference type="PROSITE" id="PS51186"/>
    </source>
</evidence>
<gene>
    <name evidence="2" type="ORF">D5281_04510</name>
</gene>
<organism evidence="2 3">
    <name type="scientific">Parablautia muri</name>
    <dbReference type="NCBI Taxonomy" id="2320879"/>
    <lineage>
        <taxon>Bacteria</taxon>
        <taxon>Bacillati</taxon>
        <taxon>Bacillota</taxon>
        <taxon>Clostridia</taxon>
        <taxon>Lachnospirales</taxon>
        <taxon>Lachnospiraceae</taxon>
        <taxon>Parablautia</taxon>
    </lineage>
</organism>
<dbReference type="InterPro" id="IPR051531">
    <property type="entry name" value="N-acetyltransferase"/>
</dbReference>
<name>A0A9X5GSB0_9FIRM</name>
<evidence type="ECO:0000313" key="3">
    <source>
        <dbReference type="Proteomes" id="UP001154420"/>
    </source>
</evidence>
<dbReference type="SUPFAM" id="SSF55729">
    <property type="entry name" value="Acyl-CoA N-acyltransferases (Nat)"/>
    <property type="match status" value="1"/>
</dbReference>
<dbReference type="PANTHER" id="PTHR43792:SF1">
    <property type="entry name" value="N-ACETYLTRANSFERASE DOMAIN-CONTAINING PROTEIN"/>
    <property type="match status" value="1"/>
</dbReference>
<comment type="caution">
    <text evidence="2">The sequence shown here is derived from an EMBL/GenBank/DDBJ whole genome shotgun (WGS) entry which is preliminary data.</text>
</comment>
<dbReference type="Pfam" id="PF13302">
    <property type="entry name" value="Acetyltransf_3"/>
    <property type="match status" value="1"/>
</dbReference>
<dbReference type="AlphaFoldDB" id="A0A9X5GSB0"/>
<reference evidence="2" key="1">
    <citation type="submission" date="2018-09" db="EMBL/GenBank/DDBJ databases">
        <title>Murine metabolic-syndrome-specific gut microbial biobank.</title>
        <authorList>
            <person name="Liu C."/>
        </authorList>
    </citation>
    <scope>NUCLEOTIDE SEQUENCE</scope>
    <source>
        <strain evidence="2">D42-62</strain>
    </source>
</reference>
<proteinExistence type="predicted"/>
<dbReference type="EMBL" id="QZDT01000004">
    <property type="protein sequence ID" value="NBJ91872.1"/>
    <property type="molecule type" value="Genomic_DNA"/>
</dbReference>
<dbReference type="PANTHER" id="PTHR43792">
    <property type="entry name" value="GNAT FAMILY, PUTATIVE (AFU_ORTHOLOGUE AFUA_3G00765)-RELATED-RELATED"/>
    <property type="match status" value="1"/>
</dbReference>
<dbReference type="PROSITE" id="PS51186">
    <property type="entry name" value="GNAT"/>
    <property type="match status" value="1"/>
</dbReference>
<keyword evidence="3" id="KW-1185">Reference proteome</keyword>
<dbReference type="Proteomes" id="UP001154420">
    <property type="component" value="Unassembled WGS sequence"/>
</dbReference>
<dbReference type="InterPro" id="IPR000182">
    <property type="entry name" value="GNAT_dom"/>
</dbReference>
<accession>A0A9X5GSB0</accession>
<dbReference type="GO" id="GO:0016747">
    <property type="term" value="F:acyltransferase activity, transferring groups other than amino-acyl groups"/>
    <property type="evidence" value="ECO:0007669"/>
    <property type="project" value="InterPro"/>
</dbReference>